<sequence length="232" mass="26409">MACTSMAAISLNFQHFRNHRVSFSSCCCFNRKIKLHENQQILSRKVVRYRRKPISALASGLEASISDADDKLIALKEAKIVVESKDENKIQLRVDVTGIETQKVINKVLTDLARQAPPIPGFRREKGGKTTKVRGFPPLHFFRFLIWPCFLSSCQVPREFLLQILGEERVTKFVVQEIVTSTVADYVKEENLNVKDKKVSTSQSAEELKVSFTPGKDFWFNAVLELEESENS</sequence>
<dbReference type="GO" id="GO:0003755">
    <property type="term" value="F:peptidyl-prolyl cis-trans isomerase activity"/>
    <property type="evidence" value="ECO:0007669"/>
    <property type="project" value="UniProtKB-KW"/>
</dbReference>
<evidence type="ECO:0000256" key="7">
    <source>
        <dbReference type="ARBA" id="ARBA00024849"/>
    </source>
</evidence>
<dbReference type="PANTHER" id="PTHR30560:SF4">
    <property type="entry name" value="OS01G0894700 PROTEIN"/>
    <property type="match status" value="1"/>
</dbReference>
<evidence type="ECO:0000313" key="9">
    <source>
        <dbReference type="EMBL" id="TYH74085.1"/>
    </source>
</evidence>
<keyword evidence="5" id="KW-0143">Chaperone</keyword>
<dbReference type="FunFam" id="3.30.70.1050:FF:000004">
    <property type="entry name" value="Trigger factor"/>
    <property type="match status" value="1"/>
</dbReference>
<dbReference type="InterPro" id="IPR008881">
    <property type="entry name" value="Trigger_fac_ribosome-bd_bac"/>
</dbReference>
<comment type="similarity">
    <text evidence="2">Belongs to the FKBP-type PPIase family. Tig subfamily.</text>
</comment>
<dbReference type="AlphaFoldDB" id="A0A5D2L4M6"/>
<dbReference type="Gene3D" id="3.30.70.1050">
    <property type="entry name" value="Trigger factor ribosome-binding domain"/>
    <property type="match status" value="1"/>
</dbReference>
<evidence type="ECO:0000256" key="4">
    <source>
        <dbReference type="ARBA" id="ARBA00023110"/>
    </source>
</evidence>
<reference evidence="9 10" key="1">
    <citation type="submission" date="2019-07" db="EMBL/GenBank/DDBJ databases">
        <title>WGS assembly of Gossypium tomentosum.</title>
        <authorList>
            <person name="Chen Z.J."/>
            <person name="Sreedasyam A."/>
            <person name="Ando A."/>
            <person name="Song Q."/>
            <person name="De L."/>
            <person name="Hulse-Kemp A."/>
            <person name="Ding M."/>
            <person name="Ye W."/>
            <person name="Kirkbride R."/>
            <person name="Jenkins J."/>
            <person name="Plott C."/>
            <person name="Lovell J."/>
            <person name="Lin Y.-M."/>
            <person name="Vaughn R."/>
            <person name="Liu B."/>
            <person name="Li W."/>
            <person name="Simpson S."/>
            <person name="Scheffler B."/>
            <person name="Saski C."/>
            <person name="Grover C."/>
            <person name="Hu G."/>
            <person name="Conover J."/>
            <person name="Carlson J."/>
            <person name="Shu S."/>
            <person name="Boston L."/>
            <person name="Williams M."/>
            <person name="Peterson D."/>
            <person name="Mcgee K."/>
            <person name="Jones D."/>
            <person name="Wendel J."/>
            <person name="Stelly D."/>
            <person name="Grimwood J."/>
            <person name="Schmutz J."/>
        </authorList>
    </citation>
    <scope>NUCLEOTIDE SEQUENCE [LARGE SCALE GENOMIC DNA]</scope>
    <source>
        <strain evidence="9">7179.01</strain>
    </source>
</reference>
<keyword evidence="6" id="KW-0413">Isomerase</keyword>
<dbReference type="Pfam" id="PF05697">
    <property type="entry name" value="Trigger_N"/>
    <property type="match status" value="1"/>
</dbReference>
<dbReference type="PANTHER" id="PTHR30560">
    <property type="entry name" value="TRIGGER FACTOR CHAPERONE AND PEPTIDYL-PROLYL CIS/TRANS ISOMERASE"/>
    <property type="match status" value="1"/>
</dbReference>
<evidence type="ECO:0000313" key="10">
    <source>
        <dbReference type="Proteomes" id="UP000322667"/>
    </source>
</evidence>
<evidence type="ECO:0000256" key="1">
    <source>
        <dbReference type="ARBA" id="ARBA00000971"/>
    </source>
</evidence>
<dbReference type="GO" id="GO:0043335">
    <property type="term" value="P:protein unfolding"/>
    <property type="evidence" value="ECO:0007669"/>
    <property type="project" value="TreeGrafter"/>
</dbReference>
<evidence type="ECO:0000256" key="3">
    <source>
        <dbReference type="ARBA" id="ARBA00013194"/>
    </source>
</evidence>
<dbReference type="EC" id="5.2.1.8" evidence="3"/>
<name>A0A5D2L4M6_GOSTO</name>
<dbReference type="GO" id="GO:0051083">
    <property type="term" value="P:'de novo' cotranslational protein folding"/>
    <property type="evidence" value="ECO:0007669"/>
    <property type="project" value="TreeGrafter"/>
</dbReference>
<protein>
    <recommendedName>
        <fullName evidence="3">peptidylprolyl isomerase</fullName>
        <ecNumber evidence="3">5.2.1.8</ecNumber>
    </recommendedName>
</protein>
<dbReference type="EMBL" id="CM017627">
    <property type="protein sequence ID" value="TYH74085.1"/>
    <property type="molecule type" value="Genomic_DNA"/>
</dbReference>
<dbReference type="Proteomes" id="UP000322667">
    <property type="component" value="Chromosome D05"/>
</dbReference>
<evidence type="ECO:0000256" key="5">
    <source>
        <dbReference type="ARBA" id="ARBA00023186"/>
    </source>
</evidence>
<accession>A0A5D2L4M6</accession>
<dbReference type="InterPro" id="IPR036611">
    <property type="entry name" value="Trigger_fac_ribosome-bd_sf"/>
</dbReference>
<organism evidence="9 10">
    <name type="scientific">Gossypium tomentosum</name>
    <name type="common">Hawaiian cotton</name>
    <name type="synonym">Gossypium sandvicense</name>
    <dbReference type="NCBI Taxonomy" id="34277"/>
    <lineage>
        <taxon>Eukaryota</taxon>
        <taxon>Viridiplantae</taxon>
        <taxon>Streptophyta</taxon>
        <taxon>Embryophyta</taxon>
        <taxon>Tracheophyta</taxon>
        <taxon>Spermatophyta</taxon>
        <taxon>Magnoliopsida</taxon>
        <taxon>eudicotyledons</taxon>
        <taxon>Gunneridae</taxon>
        <taxon>Pentapetalae</taxon>
        <taxon>rosids</taxon>
        <taxon>malvids</taxon>
        <taxon>Malvales</taxon>
        <taxon>Malvaceae</taxon>
        <taxon>Malvoideae</taxon>
        <taxon>Gossypium</taxon>
    </lineage>
</organism>
<evidence type="ECO:0000256" key="6">
    <source>
        <dbReference type="ARBA" id="ARBA00023235"/>
    </source>
</evidence>
<comment type="catalytic activity">
    <reaction evidence="1">
        <text>[protein]-peptidylproline (omega=180) = [protein]-peptidylproline (omega=0)</text>
        <dbReference type="Rhea" id="RHEA:16237"/>
        <dbReference type="Rhea" id="RHEA-COMP:10747"/>
        <dbReference type="Rhea" id="RHEA-COMP:10748"/>
        <dbReference type="ChEBI" id="CHEBI:83833"/>
        <dbReference type="ChEBI" id="CHEBI:83834"/>
        <dbReference type="EC" id="5.2.1.8"/>
    </reaction>
</comment>
<evidence type="ECO:0000256" key="2">
    <source>
        <dbReference type="ARBA" id="ARBA00005464"/>
    </source>
</evidence>
<keyword evidence="4" id="KW-0697">Rotamase</keyword>
<proteinExistence type="inferred from homology"/>
<dbReference type="InterPro" id="IPR005215">
    <property type="entry name" value="Trig_fac"/>
</dbReference>
<gene>
    <name evidence="9" type="ORF">ES332_D05G373300v1</name>
</gene>
<dbReference type="GO" id="GO:0015031">
    <property type="term" value="P:protein transport"/>
    <property type="evidence" value="ECO:0007669"/>
    <property type="project" value="InterPro"/>
</dbReference>
<evidence type="ECO:0000259" key="8">
    <source>
        <dbReference type="Pfam" id="PF05697"/>
    </source>
</evidence>
<feature type="domain" description="Trigger factor ribosome-binding bacterial" evidence="8">
    <location>
        <begin position="79"/>
        <end position="226"/>
    </location>
</feature>
<comment type="function">
    <text evidence="7">Involved in protein export. Acts as a chaperone by maintaining the newly synthesized protein in an open conformation. Functions as a peptidyl-prolyl cis-trans isomerase.</text>
</comment>
<dbReference type="GO" id="GO:0044183">
    <property type="term" value="F:protein folding chaperone"/>
    <property type="evidence" value="ECO:0007669"/>
    <property type="project" value="TreeGrafter"/>
</dbReference>
<keyword evidence="10" id="KW-1185">Reference proteome</keyword>
<dbReference type="GO" id="GO:0043022">
    <property type="term" value="F:ribosome binding"/>
    <property type="evidence" value="ECO:0007669"/>
    <property type="project" value="TreeGrafter"/>
</dbReference>